<sequence length="106" mass="12085">MIAEERFCFDTSNHAVGLENLIKNGGVDNEIFGRIHIVGMGGIGNITHRNCSFSFKTSFRSPFKEYCSNLIYQGATRTSRDMMCFTTHGKRETSKNRHKLSMERKS</sequence>
<accession>A0A8S0QYW4</accession>
<keyword evidence="2" id="KW-1185">Reference proteome</keyword>
<proteinExistence type="predicted"/>
<name>A0A8S0QYW4_OLEEU</name>
<protein>
    <submittedName>
        <fullName evidence="1">Uncharacterized protein</fullName>
    </submittedName>
</protein>
<reference evidence="1 2" key="1">
    <citation type="submission" date="2019-12" db="EMBL/GenBank/DDBJ databases">
        <authorList>
            <person name="Alioto T."/>
            <person name="Alioto T."/>
            <person name="Gomez Garrido J."/>
        </authorList>
    </citation>
    <scope>NUCLEOTIDE SEQUENCE [LARGE SCALE GENOMIC DNA]</scope>
</reference>
<dbReference type="AlphaFoldDB" id="A0A8S0QYW4"/>
<evidence type="ECO:0000313" key="2">
    <source>
        <dbReference type="Proteomes" id="UP000594638"/>
    </source>
</evidence>
<gene>
    <name evidence="1" type="ORF">OLEA9_A052431</name>
</gene>
<organism evidence="1 2">
    <name type="scientific">Olea europaea subsp. europaea</name>
    <dbReference type="NCBI Taxonomy" id="158383"/>
    <lineage>
        <taxon>Eukaryota</taxon>
        <taxon>Viridiplantae</taxon>
        <taxon>Streptophyta</taxon>
        <taxon>Embryophyta</taxon>
        <taxon>Tracheophyta</taxon>
        <taxon>Spermatophyta</taxon>
        <taxon>Magnoliopsida</taxon>
        <taxon>eudicotyledons</taxon>
        <taxon>Gunneridae</taxon>
        <taxon>Pentapetalae</taxon>
        <taxon>asterids</taxon>
        <taxon>lamiids</taxon>
        <taxon>Lamiales</taxon>
        <taxon>Oleaceae</taxon>
        <taxon>Oleeae</taxon>
        <taxon>Olea</taxon>
    </lineage>
</organism>
<comment type="caution">
    <text evidence="1">The sequence shown here is derived from an EMBL/GenBank/DDBJ whole genome shotgun (WGS) entry which is preliminary data.</text>
</comment>
<evidence type="ECO:0000313" key="1">
    <source>
        <dbReference type="EMBL" id="CAA2971136.1"/>
    </source>
</evidence>
<dbReference type="Proteomes" id="UP000594638">
    <property type="component" value="Unassembled WGS sequence"/>
</dbReference>
<dbReference type="EMBL" id="CACTIH010001997">
    <property type="protein sequence ID" value="CAA2971136.1"/>
    <property type="molecule type" value="Genomic_DNA"/>
</dbReference>
<dbReference type="Gramene" id="OE9A052431T1">
    <property type="protein sequence ID" value="OE9A052431C1"/>
    <property type="gene ID" value="OE9A052431"/>
</dbReference>